<evidence type="ECO:0000313" key="1">
    <source>
        <dbReference type="EMBL" id="MPN44428.1"/>
    </source>
</evidence>
<accession>A0A645HZK0</accession>
<dbReference type="AlphaFoldDB" id="A0A645HZK0"/>
<organism evidence="1">
    <name type="scientific">bioreactor metagenome</name>
    <dbReference type="NCBI Taxonomy" id="1076179"/>
    <lineage>
        <taxon>unclassified sequences</taxon>
        <taxon>metagenomes</taxon>
        <taxon>ecological metagenomes</taxon>
    </lineage>
</organism>
<sequence>MLHKRGEDQHLVFSGKDGLGLRDDLIEFGRRSIVTGKGNRGMIGQ</sequence>
<dbReference type="EMBL" id="VSSQ01103554">
    <property type="protein sequence ID" value="MPN44428.1"/>
    <property type="molecule type" value="Genomic_DNA"/>
</dbReference>
<protein>
    <submittedName>
        <fullName evidence="1">Uncharacterized protein</fullName>
    </submittedName>
</protein>
<name>A0A645HZK0_9ZZZZ</name>
<comment type="caution">
    <text evidence="1">The sequence shown here is derived from an EMBL/GenBank/DDBJ whole genome shotgun (WGS) entry which is preliminary data.</text>
</comment>
<proteinExistence type="predicted"/>
<gene>
    <name evidence="1" type="ORF">SDC9_191993</name>
</gene>
<reference evidence="1" key="1">
    <citation type="submission" date="2019-08" db="EMBL/GenBank/DDBJ databases">
        <authorList>
            <person name="Kucharzyk K."/>
            <person name="Murdoch R.W."/>
            <person name="Higgins S."/>
            <person name="Loffler F."/>
        </authorList>
    </citation>
    <scope>NUCLEOTIDE SEQUENCE</scope>
</reference>